<evidence type="ECO:0000256" key="4">
    <source>
        <dbReference type="SAM" id="SignalP"/>
    </source>
</evidence>
<evidence type="ECO:0000256" key="2">
    <source>
        <dbReference type="ARBA" id="ARBA00022448"/>
    </source>
</evidence>
<sequence length="347" mass="37906">MKLFRTIMACGVAVALSSGIAAAQEFTLKYGHVGPATENSDDHVPGVWLKSYLESRSNGRIKVEIFPAAQLGNFKDMIEAVQQGTLELTHTSLGGIAPFVPELQVLDIPYMLTDDRVAEKVLMEGPFVDAMRDAVLAKTGNVRLITGSNTGRWRSFYTTDAPIKNASDLEGVKIRTINSPLQVEFVKFLGGNPTPVAWGELYGALGSGVVDGTKNAALDVVSNKLNEHLNYAVLDEHAYLAGFYWMSQDFLEQLPEDLRALVIDGVIQMAEVQTNFNKQQDGIAQAQFIDAGGTVYVPTAEDKATFEAGKEHMIKWYTDQYGTEWLDKLNAAIADANAEISAQHSIN</sequence>
<dbReference type="Pfam" id="PF03480">
    <property type="entry name" value="DctP"/>
    <property type="match status" value="1"/>
</dbReference>
<proteinExistence type="inferred from homology"/>
<dbReference type="Gene3D" id="3.40.190.170">
    <property type="entry name" value="Bacterial extracellular solute-binding protein, family 7"/>
    <property type="match status" value="1"/>
</dbReference>
<gene>
    <name evidence="5" type="primary">dctP</name>
    <name evidence="5" type="ORF">OQ273_04100</name>
</gene>
<comment type="similarity">
    <text evidence="1">Belongs to the bacterial solute-binding protein 7 family.</text>
</comment>
<dbReference type="AlphaFoldDB" id="A0A9X3ZG88"/>
<feature type="chain" id="PRO_5040818234" evidence="4">
    <location>
        <begin position="24"/>
        <end position="347"/>
    </location>
</feature>
<protein>
    <submittedName>
        <fullName evidence="5">TRAP transporter substrate-binding protein DctP</fullName>
    </submittedName>
</protein>
<dbReference type="GO" id="GO:0055085">
    <property type="term" value="P:transmembrane transport"/>
    <property type="evidence" value="ECO:0007669"/>
    <property type="project" value="InterPro"/>
</dbReference>
<dbReference type="InterPro" id="IPR038404">
    <property type="entry name" value="TRAP_DctP_sf"/>
</dbReference>
<dbReference type="PANTHER" id="PTHR33376">
    <property type="match status" value="1"/>
</dbReference>
<dbReference type="PIRSF" id="PIRSF006470">
    <property type="entry name" value="DctB"/>
    <property type="match status" value="1"/>
</dbReference>
<dbReference type="RefSeq" id="WP_267989201.1">
    <property type="nucleotide sequence ID" value="NZ_JAPJZI010000001.1"/>
</dbReference>
<evidence type="ECO:0000313" key="5">
    <source>
        <dbReference type="EMBL" id="MDA5397749.1"/>
    </source>
</evidence>
<reference evidence="5" key="1">
    <citation type="submission" date="2022-11" db="EMBL/GenBank/DDBJ databases">
        <title>Draft genome sequence of Hoeflea poritis E7-10 and Hoeflea prorocentri PM5-8, separated from scleractinian coral Porites lutea and marine dinoflagellate.</title>
        <authorList>
            <person name="Zhang G."/>
            <person name="Wei Q."/>
            <person name="Cai L."/>
        </authorList>
    </citation>
    <scope>NUCLEOTIDE SEQUENCE</scope>
    <source>
        <strain evidence="5">PM5-8</strain>
    </source>
</reference>
<keyword evidence="2" id="KW-0813">Transport</keyword>
<dbReference type="InterPro" id="IPR004682">
    <property type="entry name" value="TRAP_DctP"/>
</dbReference>
<feature type="signal peptide" evidence="4">
    <location>
        <begin position="1"/>
        <end position="23"/>
    </location>
</feature>
<keyword evidence="3 4" id="KW-0732">Signal</keyword>
<evidence type="ECO:0000313" key="6">
    <source>
        <dbReference type="Proteomes" id="UP001151234"/>
    </source>
</evidence>
<comment type="caution">
    <text evidence="5">The sequence shown here is derived from an EMBL/GenBank/DDBJ whole genome shotgun (WGS) entry which is preliminary data.</text>
</comment>
<name>A0A9X3ZG88_9HYPH</name>
<accession>A0A9X3ZG88</accession>
<dbReference type="PANTHER" id="PTHR33376:SF7">
    <property type="entry name" value="C4-DICARBOXYLATE-BINDING PROTEIN DCTB"/>
    <property type="match status" value="1"/>
</dbReference>
<organism evidence="5 6">
    <name type="scientific">Hoeflea prorocentri</name>
    <dbReference type="NCBI Taxonomy" id="1922333"/>
    <lineage>
        <taxon>Bacteria</taxon>
        <taxon>Pseudomonadati</taxon>
        <taxon>Pseudomonadota</taxon>
        <taxon>Alphaproteobacteria</taxon>
        <taxon>Hyphomicrobiales</taxon>
        <taxon>Rhizobiaceae</taxon>
        <taxon>Hoeflea</taxon>
    </lineage>
</organism>
<dbReference type="GO" id="GO:0030288">
    <property type="term" value="C:outer membrane-bounded periplasmic space"/>
    <property type="evidence" value="ECO:0007669"/>
    <property type="project" value="InterPro"/>
</dbReference>
<evidence type="ECO:0000256" key="3">
    <source>
        <dbReference type="ARBA" id="ARBA00022729"/>
    </source>
</evidence>
<evidence type="ECO:0000256" key="1">
    <source>
        <dbReference type="ARBA" id="ARBA00009023"/>
    </source>
</evidence>
<dbReference type="NCBIfam" id="NF037995">
    <property type="entry name" value="TRAP_S1"/>
    <property type="match status" value="1"/>
</dbReference>
<dbReference type="Proteomes" id="UP001151234">
    <property type="component" value="Unassembled WGS sequence"/>
</dbReference>
<dbReference type="InterPro" id="IPR018389">
    <property type="entry name" value="DctP_fam"/>
</dbReference>
<dbReference type="EMBL" id="JAPJZI010000001">
    <property type="protein sequence ID" value="MDA5397749.1"/>
    <property type="molecule type" value="Genomic_DNA"/>
</dbReference>
<keyword evidence="6" id="KW-1185">Reference proteome</keyword>